<dbReference type="AlphaFoldDB" id="A0A7J9SIT3"/>
<keyword evidence="3" id="KW-1185">Reference proteome</keyword>
<dbReference type="EMBL" id="JACKXD010000001">
    <property type="protein sequence ID" value="MBB6644911.1"/>
    <property type="molecule type" value="Genomic_DNA"/>
</dbReference>
<protein>
    <submittedName>
        <fullName evidence="2">TlpA family protein disulfide reductase</fullName>
    </submittedName>
</protein>
<dbReference type="Proteomes" id="UP000546257">
    <property type="component" value="Unassembled WGS sequence"/>
</dbReference>
<reference evidence="2 3" key="1">
    <citation type="submission" date="2020-08" db="EMBL/GenBank/DDBJ databases">
        <authorList>
            <person name="Seo M.-J."/>
        </authorList>
    </citation>
    <scope>NUCLEOTIDE SEQUENCE [LARGE SCALE GENOMIC DNA]</scope>
    <source>
        <strain evidence="2 3">MBLA0160</strain>
    </source>
</reference>
<comment type="caution">
    <text evidence="2">The sequence shown here is derived from an EMBL/GenBank/DDBJ whole genome shotgun (WGS) entry which is preliminary data.</text>
</comment>
<name>A0A7J9SIT3_9EURY</name>
<evidence type="ECO:0000313" key="2">
    <source>
        <dbReference type="EMBL" id="MBB6644911.1"/>
    </source>
</evidence>
<feature type="region of interest" description="Disordered" evidence="1">
    <location>
        <begin position="35"/>
        <end position="55"/>
    </location>
</feature>
<proteinExistence type="predicted"/>
<organism evidence="2 3">
    <name type="scientific">Halobellus ruber</name>
    <dbReference type="NCBI Taxonomy" id="2761102"/>
    <lineage>
        <taxon>Archaea</taxon>
        <taxon>Methanobacteriati</taxon>
        <taxon>Methanobacteriota</taxon>
        <taxon>Stenosarchaea group</taxon>
        <taxon>Halobacteria</taxon>
        <taxon>Halobacteriales</taxon>
        <taxon>Haloferacaceae</taxon>
        <taxon>Halobellus</taxon>
    </lineage>
</organism>
<gene>
    <name evidence="2" type="ORF">H5V44_01105</name>
</gene>
<dbReference type="RefSeq" id="WP_185191294.1">
    <property type="nucleotide sequence ID" value="NZ_JACKXD010000001.1"/>
</dbReference>
<dbReference type="PROSITE" id="PS51257">
    <property type="entry name" value="PROKAR_LIPOPROTEIN"/>
    <property type="match status" value="1"/>
</dbReference>
<dbReference type="Gene3D" id="3.40.30.10">
    <property type="entry name" value="Glutaredoxin"/>
    <property type="match status" value="1"/>
</dbReference>
<evidence type="ECO:0000256" key="1">
    <source>
        <dbReference type="SAM" id="MobiDB-lite"/>
    </source>
</evidence>
<sequence length="193" mass="19879">MRDRSTDDTRTLHSRRALLAAGGAAGTALLGGCLGGGGDPGSESGSGGDTTTDAAGTDWQSVELDEVRGGETFTIAGLQSPTIVHSFAVWCPKCERLSNQLTAIDGEYTILGLNTDPNEDAAKVREYAEENDFGWRFAVAPTDLTDALVAEFGSTVVNAPSTPVIVVCGDGSTTFLSGGDSTRPTITNTAEGC</sequence>
<dbReference type="InterPro" id="IPR036249">
    <property type="entry name" value="Thioredoxin-like_sf"/>
</dbReference>
<evidence type="ECO:0000313" key="3">
    <source>
        <dbReference type="Proteomes" id="UP000546257"/>
    </source>
</evidence>
<dbReference type="SUPFAM" id="SSF52833">
    <property type="entry name" value="Thioredoxin-like"/>
    <property type="match status" value="1"/>
</dbReference>
<feature type="compositionally biased region" description="Gly residues" evidence="1">
    <location>
        <begin position="35"/>
        <end position="48"/>
    </location>
</feature>
<accession>A0A7J9SIT3</accession>